<feature type="transmembrane region" description="Helical" evidence="9">
    <location>
        <begin position="144"/>
        <end position="167"/>
    </location>
</feature>
<evidence type="ECO:0000259" key="10">
    <source>
        <dbReference type="PROSITE" id="PS51202"/>
    </source>
</evidence>
<evidence type="ECO:0000256" key="5">
    <source>
        <dbReference type="ARBA" id="ARBA00022692"/>
    </source>
</evidence>
<dbReference type="Proteomes" id="UP000642829">
    <property type="component" value="Unassembled WGS sequence"/>
</dbReference>
<name>A0A8J3DE36_9BACT</name>
<dbReference type="GO" id="GO:0008324">
    <property type="term" value="F:monoatomic cation transmembrane transporter activity"/>
    <property type="evidence" value="ECO:0007669"/>
    <property type="project" value="InterPro"/>
</dbReference>
<protein>
    <recommendedName>
        <fullName evidence="10">RCK C-terminal domain-containing protein</fullName>
    </recommendedName>
</protein>
<dbReference type="InterPro" id="IPR006153">
    <property type="entry name" value="Cation/H_exchanger_TM"/>
</dbReference>
<dbReference type="PANTHER" id="PTHR42751">
    <property type="entry name" value="SODIUM/HYDROGEN EXCHANGER FAMILY/TRKA DOMAIN PROTEIN"/>
    <property type="match status" value="1"/>
</dbReference>
<evidence type="ECO:0000256" key="3">
    <source>
        <dbReference type="ARBA" id="ARBA00022448"/>
    </source>
</evidence>
<reference evidence="11" key="2">
    <citation type="submission" date="2020-09" db="EMBL/GenBank/DDBJ databases">
        <authorList>
            <person name="Sun Q."/>
            <person name="Kim S."/>
        </authorList>
    </citation>
    <scope>NUCLEOTIDE SEQUENCE</scope>
    <source>
        <strain evidence="11">KCTC 12870</strain>
    </source>
</reference>
<dbReference type="Gene3D" id="1.20.1530.20">
    <property type="match status" value="1"/>
</dbReference>
<keyword evidence="4" id="KW-0630">Potassium</keyword>
<dbReference type="InterPro" id="IPR038770">
    <property type="entry name" value="Na+/solute_symporter_sf"/>
</dbReference>
<keyword evidence="3" id="KW-0813">Transport</keyword>
<dbReference type="GO" id="GO:1902600">
    <property type="term" value="P:proton transmembrane transport"/>
    <property type="evidence" value="ECO:0007669"/>
    <property type="project" value="InterPro"/>
</dbReference>
<feature type="transmembrane region" description="Helical" evidence="9">
    <location>
        <begin position="325"/>
        <end position="345"/>
    </location>
</feature>
<proteinExistence type="inferred from homology"/>
<feature type="transmembrane region" description="Helical" evidence="9">
    <location>
        <begin position="266"/>
        <end position="284"/>
    </location>
</feature>
<dbReference type="InterPro" id="IPR006037">
    <property type="entry name" value="RCK_C"/>
</dbReference>
<organism evidence="11 12">
    <name type="scientific">Cerasicoccus arenae</name>
    <dbReference type="NCBI Taxonomy" id="424488"/>
    <lineage>
        <taxon>Bacteria</taxon>
        <taxon>Pseudomonadati</taxon>
        <taxon>Verrucomicrobiota</taxon>
        <taxon>Opitutia</taxon>
        <taxon>Puniceicoccales</taxon>
        <taxon>Cerasicoccaceae</taxon>
        <taxon>Cerasicoccus</taxon>
    </lineage>
</organism>
<dbReference type="GO" id="GO:0015297">
    <property type="term" value="F:antiporter activity"/>
    <property type="evidence" value="ECO:0007669"/>
    <property type="project" value="InterPro"/>
</dbReference>
<feature type="domain" description="RCK C-terminal" evidence="10">
    <location>
        <begin position="678"/>
        <end position="762"/>
    </location>
</feature>
<keyword evidence="6 9" id="KW-1133">Transmembrane helix</keyword>
<keyword evidence="5 9" id="KW-0812">Transmembrane</keyword>
<comment type="subcellular location">
    <subcellularLocation>
        <location evidence="1">Membrane</location>
        <topology evidence="1">Multi-pass membrane protein</topology>
    </subcellularLocation>
</comment>
<feature type="transmembrane region" description="Helical" evidence="9">
    <location>
        <begin position="532"/>
        <end position="554"/>
    </location>
</feature>
<keyword evidence="7 9" id="KW-0472">Membrane</keyword>
<dbReference type="PROSITE" id="PS51202">
    <property type="entry name" value="RCK_C"/>
    <property type="match status" value="2"/>
</dbReference>
<evidence type="ECO:0000313" key="12">
    <source>
        <dbReference type="Proteomes" id="UP000642829"/>
    </source>
</evidence>
<feature type="transmembrane region" description="Helical" evidence="9">
    <location>
        <begin position="419"/>
        <end position="439"/>
    </location>
</feature>
<comment type="similarity">
    <text evidence="2">Belongs to the monovalent cation:proton antiporter 2 (CPA2) transporter (TC 2.A.37) family.</text>
</comment>
<dbReference type="EMBL" id="BMXG01000019">
    <property type="protein sequence ID" value="GHC08253.1"/>
    <property type="molecule type" value="Genomic_DNA"/>
</dbReference>
<evidence type="ECO:0000256" key="4">
    <source>
        <dbReference type="ARBA" id="ARBA00022538"/>
    </source>
</evidence>
<dbReference type="PANTHER" id="PTHR42751:SF3">
    <property type="entry name" value="SODIUM_GLUTAMATE SYMPORTER"/>
    <property type="match status" value="1"/>
</dbReference>
<feature type="transmembrane region" description="Helical" evidence="9">
    <location>
        <begin position="508"/>
        <end position="526"/>
    </location>
</feature>
<keyword evidence="4" id="KW-0406">Ion transport</keyword>
<dbReference type="GO" id="GO:0006813">
    <property type="term" value="P:potassium ion transport"/>
    <property type="evidence" value="ECO:0007669"/>
    <property type="project" value="UniProtKB-KW"/>
</dbReference>
<dbReference type="SUPFAM" id="SSF116726">
    <property type="entry name" value="TrkA C-terminal domain-like"/>
    <property type="match status" value="2"/>
</dbReference>
<keyword evidence="4" id="KW-0633">Potassium transport</keyword>
<feature type="transmembrane region" description="Helical" evidence="9">
    <location>
        <begin position="52"/>
        <end position="71"/>
    </location>
</feature>
<feature type="transmembrane region" description="Helical" evidence="9">
    <location>
        <begin position="351"/>
        <end position="370"/>
    </location>
</feature>
<dbReference type="InterPro" id="IPR036721">
    <property type="entry name" value="RCK_C_sf"/>
</dbReference>
<gene>
    <name evidence="11" type="ORF">GCM10007047_26870</name>
</gene>
<evidence type="ECO:0000256" key="6">
    <source>
        <dbReference type="ARBA" id="ARBA00022989"/>
    </source>
</evidence>
<feature type="transmembrane region" description="Helical" evidence="9">
    <location>
        <begin position="459"/>
        <end position="487"/>
    </location>
</feature>
<accession>A0A8J3DE36</accession>
<feature type="transmembrane region" description="Helical" evidence="9">
    <location>
        <begin position="211"/>
        <end position="229"/>
    </location>
</feature>
<dbReference type="AlphaFoldDB" id="A0A8J3DE36"/>
<evidence type="ECO:0000256" key="7">
    <source>
        <dbReference type="ARBA" id="ARBA00023136"/>
    </source>
</evidence>
<keyword evidence="12" id="KW-1185">Reference proteome</keyword>
<dbReference type="GO" id="GO:0016020">
    <property type="term" value="C:membrane"/>
    <property type="evidence" value="ECO:0007669"/>
    <property type="project" value="UniProtKB-SubCell"/>
</dbReference>
<evidence type="ECO:0000256" key="8">
    <source>
        <dbReference type="SAM" id="MobiDB-lite"/>
    </source>
</evidence>
<feature type="transmembrane region" description="Helical" evidence="9">
    <location>
        <begin position="290"/>
        <end position="313"/>
    </location>
</feature>
<feature type="domain" description="RCK C-terminal" evidence="10">
    <location>
        <begin position="589"/>
        <end position="673"/>
    </location>
</feature>
<feature type="compositionally biased region" description="Basic and acidic residues" evidence="8">
    <location>
        <begin position="779"/>
        <end position="795"/>
    </location>
</feature>
<dbReference type="Pfam" id="PF02080">
    <property type="entry name" value="TrkA_C"/>
    <property type="match status" value="2"/>
</dbReference>
<feature type="transmembrane region" description="Helical" evidence="9">
    <location>
        <begin position="83"/>
        <end position="107"/>
    </location>
</feature>
<feature type="transmembrane region" description="Helical" evidence="9">
    <location>
        <begin position="235"/>
        <end position="254"/>
    </location>
</feature>
<dbReference type="Gene3D" id="3.30.70.1450">
    <property type="entry name" value="Regulator of K+ conductance, C-terminal domain"/>
    <property type="match status" value="2"/>
</dbReference>
<dbReference type="Pfam" id="PF00999">
    <property type="entry name" value="Na_H_Exchanger"/>
    <property type="match status" value="1"/>
</dbReference>
<evidence type="ECO:0000256" key="9">
    <source>
        <dbReference type="SAM" id="Phobius"/>
    </source>
</evidence>
<evidence type="ECO:0000313" key="11">
    <source>
        <dbReference type="EMBL" id="GHC08253.1"/>
    </source>
</evidence>
<feature type="transmembrane region" description="Helical" evidence="9">
    <location>
        <begin position="113"/>
        <end position="132"/>
    </location>
</feature>
<feature type="region of interest" description="Disordered" evidence="8">
    <location>
        <begin position="767"/>
        <end position="795"/>
    </location>
</feature>
<feature type="transmembrane region" description="Helical" evidence="9">
    <location>
        <begin position="179"/>
        <end position="199"/>
    </location>
</feature>
<reference evidence="11" key="1">
    <citation type="journal article" date="2014" name="Int. J. Syst. Evol. Microbiol.">
        <title>Complete genome sequence of Corynebacterium casei LMG S-19264T (=DSM 44701T), isolated from a smear-ripened cheese.</title>
        <authorList>
            <consortium name="US DOE Joint Genome Institute (JGI-PGF)"/>
            <person name="Walter F."/>
            <person name="Albersmeier A."/>
            <person name="Kalinowski J."/>
            <person name="Ruckert C."/>
        </authorList>
    </citation>
    <scope>NUCLEOTIDE SEQUENCE</scope>
    <source>
        <strain evidence="11">KCTC 12870</strain>
    </source>
</reference>
<feature type="transmembrane region" description="Helical" evidence="9">
    <location>
        <begin position="7"/>
        <end position="32"/>
    </location>
</feature>
<evidence type="ECO:0000256" key="1">
    <source>
        <dbReference type="ARBA" id="ARBA00004141"/>
    </source>
</evidence>
<sequence>MQDLTLVVAAAALVTVIFHLLRLPVILGYLLAGLMIGPYLPELPNLKDASTINQLSELGIVFLMFTIGLGFDLTRVKRVFWPALLAVSMQTALVFFIGMLCAPLVGYSSMEGIFLGAVLTNSASMVCIRLLRDKGRLNSVEAQLAVGILVFEDIVAVLLLVILGGVSVSGHIDVDKVPLTILFIAMFVVGVYYFGRVFAARLTKFLKRAGSVELITLVSVAVVLVVGWIANFLHLSVALGSFLAGAILAQTALSKEIERVTEPLRDLFCAVFFVSIGMLINPIWIWDNLIAVLGIAALVIVGKLAACWLGFFLGGATPEVGFRAALPKASVGEFGFILAAMGYGLGITGEGLTSMTVGLAIVTYLVMPIINAKPERLYASLADRCPDVLKRATRIYGGMLDAVGRFIGRSAFARLARRPLMHVVLYFLVLNCIVAMAYIGSQLLENWSEIRGFEDVTQLGVWIIAAGLCLPFLTAILRNLDALIFLVTDAVIGESRDRQFLTGGMKNLFHTLLLCLVLVLFGGLYLSAASAFFPSGITLFVFLILCCVALALFWRSINKVNSRIEFLFYQSFQQHSRESDEQARETALREIAGRNAWDAQVKEHVVGPDSVACGRELTELKLRSETGAQVIAISRGGTTRFDPSPHLPLFPGDNVILYGQEKQVEAAVRMLETKRREEENTDSDDQAFQIEKAYIGGQSDLVGRTLASSNIRKTHNITVLGIQRGKRRIVSPPADELIQAGDLLLIAGRSAAVEAFIAAHQVDDAGELEPVADAQQAAEKPEAEQHNSEEAKSGE</sequence>
<evidence type="ECO:0000256" key="2">
    <source>
        <dbReference type="ARBA" id="ARBA00005551"/>
    </source>
</evidence>
<comment type="caution">
    <text evidence="11">The sequence shown here is derived from an EMBL/GenBank/DDBJ whole genome shotgun (WGS) entry which is preliminary data.</text>
</comment>